<dbReference type="Gene3D" id="3.90.70.10">
    <property type="entry name" value="Cysteine proteinases"/>
    <property type="match status" value="1"/>
</dbReference>
<keyword evidence="4" id="KW-1185">Reference proteome</keyword>
<dbReference type="InterPro" id="IPR038765">
    <property type="entry name" value="Papain-like_cys_pep_sf"/>
</dbReference>
<dbReference type="EMBL" id="AZBU02000013">
    <property type="protein sequence ID" value="TKR58731.1"/>
    <property type="molecule type" value="Genomic_DNA"/>
</dbReference>
<dbReference type="SUPFAM" id="SSF54001">
    <property type="entry name" value="Cysteine proteinases"/>
    <property type="match status" value="1"/>
</dbReference>
<reference evidence="3 4" key="1">
    <citation type="journal article" date="2015" name="Genome Biol.">
        <title>Comparative genomics of Steinernema reveals deeply conserved gene regulatory networks.</title>
        <authorList>
            <person name="Dillman A.R."/>
            <person name="Macchietto M."/>
            <person name="Porter C.F."/>
            <person name="Rogers A."/>
            <person name="Williams B."/>
            <person name="Antoshechkin I."/>
            <person name="Lee M.M."/>
            <person name="Goodwin Z."/>
            <person name="Lu X."/>
            <person name="Lewis E.E."/>
            <person name="Goodrich-Blair H."/>
            <person name="Stock S.P."/>
            <person name="Adams B.J."/>
            <person name="Sternberg P.W."/>
            <person name="Mortazavi A."/>
        </authorList>
    </citation>
    <scope>NUCLEOTIDE SEQUENCE [LARGE SCALE GENOMIC DNA]</scope>
    <source>
        <strain evidence="3 4">ALL</strain>
    </source>
</reference>
<reference evidence="3 4" key="2">
    <citation type="journal article" date="2019" name="G3 (Bethesda)">
        <title>Hybrid Assembly of the Genome of the Entomopathogenic Nematode Steinernema carpocapsae Identifies the X-Chromosome.</title>
        <authorList>
            <person name="Serra L."/>
            <person name="Macchietto M."/>
            <person name="Macias-Munoz A."/>
            <person name="McGill C.J."/>
            <person name="Rodriguez I.M."/>
            <person name="Rodriguez B."/>
            <person name="Murad R."/>
            <person name="Mortazavi A."/>
        </authorList>
    </citation>
    <scope>NUCLEOTIDE SEQUENCE [LARGE SCALE GENOMIC DNA]</scope>
    <source>
        <strain evidence="3 4">ALL</strain>
    </source>
</reference>
<gene>
    <name evidence="3" type="ORF">L596_030141</name>
</gene>
<dbReference type="InterPro" id="IPR000668">
    <property type="entry name" value="Peptidase_C1A_C"/>
</dbReference>
<organism evidence="3 4">
    <name type="scientific">Steinernema carpocapsae</name>
    <name type="common">Entomopathogenic nematode</name>
    <dbReference type="NCBI Taxonomy" id="34508"/>
    <lineage>
        <taxon>Eukaryota</taxon>
        <taxon>Metazoa</taxon>
        <taxon>Ecdysozoa</taxon>
        <taxon>Nematoda</taxon>
        <taxon>Chromadorea</taxon>
        <taxon>Rhabditida</taxon>
        <taxon>Tylenchina</taxon>
        <taxon>Panagrolaimomorpha</taxon>
        <taxon>Strongyloidoidea</taxon>
        <taxon>Steinernematidae</taxon>
        <taxon>Steinernema</taxon>
    </lineage>
</organism>
<keyword evidence="1" id="KW-0472">Membrane</keyword>
<keyword evidence="1" id="KW-0812">Transmembrane</keyword>
<feature type="domain" description="Peptidase C1A papain C-terminal" evidence="2">
    <location>
        <begin position="49"/>
        <end position="119"/>
    </location>
</feature>
<dbReference type="Pfam" id="PF00112">
    <property type="entry name" value="Peptidase_C1"/>
    <property type="match status" value="1"/>
</dbReference>
<dbReference type="GO" id="GO:0006508">
    <property type="term" value="P:proteolysis"/>
    <property type="evidence" value="ECO:0007669"/>
    <property type="project" value="InterPro"/>
</dbReference>
<evidence type="ECO:0000313" key="4">
    <source>
        <dbReference type="Proteomes" id="UP000298663"/>
    </source>
</evidence>
<protein>
    <recommendedName>
        <fullName evidence="2">Peptidase C1A papain C-terminal domain-containing protein</fullName>
    </recommendedName>
</protein>
<evidence type="ECO:0000313" key="3">
    <source>
        <dbReference type="EMBL" id="TKR58731.1"/>
    </source>
</evidence>
<keyword evidence="1" id="KW-1133">Transmembrane helix</keyword>
<name>A0A4U5LRV8_STECR</name>
<dbReference type="Proteomes" id="UP000298663">
    <property type="component" value="Unassembled WGS sequence"/>
</dbReference>
<comment type="caution">
    <text evidence="3">The sequence shown here is derived from an EMBL/GenBank/DDBJ whole genome shotgun (WGS) entry which is preliminary data.</text>
</comment>
<proteinExistence type="predicted"/>
<evidence type="ECO:0000259" key="2">
    <source>
        <dbReference type="Pfam" id="PF00112"/>
    </source>
</evidence>
<feature type="transmembrane region" description="Helical" evidence="1">
    <location>
        <begin position="17"/>
        <end position="37"/>
    </location>
</feature>
<dbReference type="AlphaFoldDB" id="A0A4U5LRV8"/>
<sequence length="135" mass="15278">MTCRHTASLNRTVGDHYTVSGIILTLCFHQLMLNLLFSHPKLTGEIRVYVKADGMMSEEQFGYLGTDTGRCDWKPRYVIGRLEGKYHVTALLDRIMQAVANHGPIVASFNADAGRLYKYDPTSKHFVSVFKHKSN</sequence>
<evidence type="ECO:0000256" key="1">
    <source>
        <dbReference type="SAM" id="Phobius"/>
    </source>
</evidence>
<dbReference type="GO" id="GO:0008234">
    <property type="term" value="F:cysteine-type peptidase activity"/>
    <property type="evidence" value="ECO:0007669"/>
    <property type="project" value="InterPro"/>
</dbReference>
<accession>A0A4U5LRV8</accession>